<sequence length="66" mass="7746">MERRRISIPQAGPPDRAHGSLFVEMIFVLFTLIFFVGGGSWYHFVEKKDPLFSRKHASLVRMRLRL</sequence>
<keyword evidence="3" id="KW-1185">Reference proteome</keyword>
<organism evidence="4">
    <name type="scientific">Onchocerca ochengi</name>
    <name type="common">Filarial nematode worm</name>
    <dbReference type="NCBI Taxonomy" id="42157"/>
    <lineage>
        <taxon>Eukaryota</taxon>
        <taxon>Metazoa</taxon>
        <taxon>Ecdysozoa</taxon>
        <taxon>Nematoda</taxon>
        <taxon>Chromadorea</taxon>
        <taxon>Rhabditida</taxon>
        <taxon>Spirurina</taxon>
        <taxon>Spiruromorpha</taxon>
        <taxon>Filarioidea</taxon>
        <taxon>Onchocercidae</taxon>
        <taxon>Onchocerca</taxon>
    </lineage>
</organism>
<dbReference type="AlphaFoldDB" id="A0A182EI59"/>
<name>A0A182EI59_ONCOC</name>
<keyword evidence="1" id="KW-1133">Transmembrane helix</keyword>
<keyword evidence="1" id="KW-0812">Transmembrane</keyword>
<evidence type="ECO:0000313" key="3">
    <source>
        <dbReference type="Proteomes" id="UP000271087"/>
    </source>
</evidence>
<evidence type="ECO:0000313" key="2">
    <source>
        <dbReference type="EMBL" id="VDK87265.1"/>
    </source>
</evidence>
<gene>
    <name evidence="2" type="ORF">NOO_LOCUS7786</name>
</gene>
<dbReference type="Proteomes" id="UP000271087">
    <property type="component" value="Unassembled WGS sequence"/>
</dbReference>
<proteinExistence type="predicted"/>
<protein>
    <submittedName>
        <fullName evidence="2 4">Uncharacterized protein</fullName>
    </submittedName>
</protein>
<feature type="transmembrane region" description="Helical" evidence="1">
    <location>
        <begin position="21"/>
        <end position="44"/>
    </location>
</feature>
<reference evidence="2 3" key="2">
    <citation type="submission" date="2018-08" db="EMBL/GenBank/DDBJ databases">
        <authorList>
            <person name="Laetsch R D."/>
            <person name="Stevens L."/>
            <person name="Kumar S."/>
            <person name="Blaxter L. M."/>
        </authorList>
    </citation>
    <scope>NUCLEOTIDE SEQUENCE [LARGE SCALE GENOMIC DNA]</scope>
</reference>
<reference evidence="4" key="1">
    <citation type="submission" date="2016-06" db="UniProtKB">
        <authorList>
            <consortium name="WormBaseParasite"/>
        </authorList>
    </citation>
    <scope>IDENTIFICATION</scope>
</reference>
<evidence type="ECO:0000256" key="1">
    <source>
        <dbReference type="SAM" id="Phobius"/>
    </source>
</evidence>
<accession>A0A182EI59</accession>
<dbReference type="EMBL" id="UYRW01002932">
    <property type="protein sequence ID" value="VDK87265.1"/>
    <property type="molecule type" value="Genomic_DNA"/>
</dbReference>
<dbReference type="WBParaSite" id="nOo.2.0.1.t07786-RA">
    <property type="protein sequence ID" value="nOo.2.0.1.t07786-RA"/>
    <property type="gene ID" value="nOo.2.0.1.g07786"/>
</dbReference>
<evidence type="ECO:0000313" key="4">
    <source>
        <dbReference type="WBParaSite" id="nOo.2.0.1.t07786-RA"/>
    </source>
</evidence>
<keyword evidence="1" id="KW-0472">Membrane</keyword>